<feature type="compositionally biased region" description="Low complexity" evidence="1">
    <location>
        <begin position="477"/>
        <end position="495"/>
    </location>
</feature>
<dbReference type="Proteomes" id="UP000030693">
    <property type="component" value="Unassembled WGS sequence"/>
</dbReference>
<feature type="domain" description="Phosphatidate phosphatase APP1 catalytic" evidence="2">
    <location>
        <begin position="10"/>
        <end position="113"/>
    </location>
</feature>
<feature type="region of interest" description="Disordered" evidence="1">
    <location>
        <begin position="594"/>
        <end position="619"/>
    </location>
</feature>
<dbReference type="AlphaFoldDB" id="A0A058Z9G9"/>
<name>A0A058Z9G9_FONAL</name>
<feature type="region of interest" description="Disordered" evidence="1">
    <location>
        <begin position="206"/>
        <end position="238"/>
    </location>
</feature>
<dbReference type="GO" id="GO:0008195">
    <property type="term" value="F:phosphatidate phosphatase activity"/>
    <property type="evidence" value="ECO:0007669"/>
    <property type="project" value="InterPro"/>
</dbReference>
<evidence type="ECO:0000313" key="4">
    <source>
        <dbReference type="Proteomes" id="UP000030693"/>
    </source>
</evidence>
<evidence type="ECO:0000259" key="2">
    <source>
        <dbReference type="Pfam" id="PF09949"/>
    </source>
</evidence>
<gene>
    <name evidence="3" type="ORF">H696_02889</name>
</gene>
<dbReference type="OMA" id="AHKCRAS"/>
<dbReference type="PANTHER" id="PTHR28208:SF3">
    <property type="entry name" value="PHOSPHATIDATE PHOSPHATASE APP1"/>
    <property type="match status" value="1"/>
</dbReference>
<evidence type="ECO:0000256" key="1">
    <source>
        <dbReference type="SAM" id="MobiDB-lite"/>
    </source>
</evidence>
<dbReference type="Pfam" id="PF09949">
    <property type="entry name" value="APP1_cat"/>
    <property type="match status" value="1"/>
</dbReference>
<reference evidence="3" key="1">
    <citation type="submission" date="2013-04" db="EMBL/GenBank/DDBJ databases">
        <title>The Genome Sequence of Fonticula alba ATCC 38817.</title>
        <authorList>
            <consortium name="The Broad Institute Genomics Platform"/>
            <person name="Russ C."/>
            <person name="Cuomo C."/>
            <person name="Burger G."/>
            <person name="Gray M.W."/>
            <person name="Holland P.W.H."/>
            <person name="King N."/>
            <person name="Lang F.B.F."/>
            <person name="Roger A.J."/>
            <person name="Ruiz-Trillo I."/>
            <person name="Brown M."/>
            <person name="Walker B."/>
            <person name="Young S."/>
            <person name="Zeng Q."/>
            <person name="Gargeya S."/>
            <person name="Fitzgerald M."/>
            <person name="Haas B."/>
            <person name="Abouelleil A."/>
            <person name="Allen A.W."/>
            <person name="Alvarado L."/>
            <person name="Arachchi H.M."/>
            <person name="Berlin A.M."/>
            <person name="Chapman S.B."/>
            <person name="Gainer-Dewar J."/>
            <person name="Goldberg J."/>
            <person name="Griggs A."/>
            <person name="Gujja S."/>
            <person name="Hansen M."/>
            <person name="Howarth C."/>
            <person name="Imamovic A."/>
            <person name="Ireland A."/>
            <person name="Larimer J."/>
            <person name="McCowan C."/>
            <person name="Murphy C."/>
            <person name="Pearson M."/>
            <person name="Poon T.W."/>
            <person name="Priest M."/>
            <person name="Roberts A."/>
            <person name="Saif S."/>
            <person name="Shea T."/>
            <person name="Sisk P."/>
            <person name="Sykes S."/>
            <person name="Wortman J."/>
            <person name="Nusbaum C."/>
            <person name="Birren B."/>
        </authorList>
    </citation>
    <scope>NUCLEOTIDE SEQUENCE [LARGE SCALE GENOMIC DNA]</scope>
    <source>
        <strain evidence="3">ATCC 38817</strain>
    </source>
</reference>
<feature type="compositionally biased region" description="Low complexity" evidence="1">
    <location>
        <begin position="452"/>
        <end position="469"/>
    </location>
</feature>
<feature type="compositionally biased region" description="Low complexity" evidence="1">
    <location>
        <begin position="214"/>
        <end position="225"/>
    </location>
</feature>
<dbReference type="GeneID" id="20527614"/>
<feature type="compositionally biased region" description="Low complexity" evidence="1">
    <location>
        <begin position="524"/>
        <end position="543"/>
    </location>
</feature>
<feature type="region of interest" description="Disordered" evidence="1">
    <location>
        <begin position="257"/>
        <end position="294"/>
    </location>
</feature>
<feature type="region of interest" description="Disordered" evidence="1">
    <location>
        <begin position="336"/>
        <end position="375"/>
    </location>
</feature>
<keyword evidence="4" id="KW-1185">Reference proteome</keyword>
<evidence type="ECO:0000313" key="3">
    <source>
        <dbReference type="EMBL" id="KCV70543.1"/>
    </source>
</evidence>
<feature type="region of interest" description="Disordered" evidence="1">
    <location>
        <begin position="417"/>
        <end position="550"/>
    </location>
</feature>
<proteinExistence type="predicted"/>
<dbReference type="InterPro" id="IPR019236">
    <property type="entry name" value="APP1_cat"/>
</dbReference>
<dbReference type="RefSeq" id="XP_009495059.1">
    <property type="nucleotide sequence ID" value="XM_009496784.1"/>
</dbReference>
<dbReference type="InterPro" id="IPR052935">
    <property type="entry name" value="Mg2+_PAP"/>
</dbReference>
<organism evidence="3">
    <name type="scientific">Fonticula alba</name>
    <name type="common">Slime mold</name>
    <dbReference type="NCBI Taxonomy" id="691883"/>
    <lineage>
        <taxon>Eukaryota</taxon>
        <taxon>Rotosphaerida</taxon>
        <taxon>Fonticulaceae</taxon>
        <taxon>Fonticula</taxon>
    </lineage>
</organism>
<accession>A0A058Z9G9</accession>
<feature type="compositionally biased region" description="Acidic residues" evidence="1">
    <location>
        <begin position="226"/>
        <end position="235"/>
    </location>
</feature>
<dbReference type="EMBL" id="KB932204">
    <property type="protein sequence ID" value="KCV70543.1"/>
    <property type="molecule type" value="Genomic_DNA"/>
</dbReference>
<dbReference type="PANTHER" id="PTHR28208">
    <property type="entry name" value="PHOSPHATIDATE PHOSPHATASE APP1"/>
    <property type="match status" value="1"/>
</dbReference>
<dbReference type="OrthoDB" id="2117591at2759"/>
<protein>
    <recommendedName>
        <fullName evidence="2">Phosphatidate phosphatase APP1 catalytic domain-containing protein</fullName>
    </recommendedName>
</protein>
<sequence>MQAGGRSACATLHYVSNSPWQLARPVRQFLATFGFPVTSLHLKAFHLGDRTWRSLLQPPERGKSAAISSLLARLPPRRRVLLIGDSGERDPELYATVVRLIASKCRIVAVAIRHVTDGIVPATPIPALTSASPSSDNLLLGMGGSPGPVPPGLAGDFGLLQTPVLSSSMSTASTAAGNGQGSSLGAARDLEAQGFIPVSMHFSVAEPVGPAPPAGGQLAGAPADANDADEDDDTNTSDWLLNTADSEEVATQSLAAGGADDDYHSSPDDDGGPATPPRRSSFGGGPGGSASLMTSPLALTFSPHKILFPSATTSEEGATPDKEEDRPAATPVVVATTSTPAVGSDPSGRSDPGAGTSPPRPPPAHYHPPHLLGGLVSMSSPPVTALGGGMSAAVAAASGPESPYSEEDLLRSLSSTDTSLDLSPVAGSLASQPGGGAGPRSPLHQRQDLPEPGNLANGAPAAAPSSTAPPRLPPRPSSAGGAAATSGAVPTSGGAPPLPPRPTDTGRVPAPPPPSLHRPGGGPAAAASASASTSATSLAGPPALSVSASQALARDRRLLEQRMAQLFDPLGVTWLIFSDGNDLRQHPAVAAYLPRGDDCSGPAERPNTSDPSPPSSLPS</sequence>